<dbReference type="PANTHER" id="PTHR32089">
    <property type="entry name" value="METHYL-ACCEPTING CHEMOTAXIS PROTEIN MCPB"/>
    <property type="match status" value="1"/>
</dbReference>
<dbReference type="Gene3D" id="1.10.287.950">
    <property type="entry name" value="Methyl-accepting chemotaxis protein"/>
    <property type="match status" value="1"/>
</dbReference>
<dbReference type="Proteomes" id="UP000199225">
    <property type="component" value="Unassembled WGS sequence"/>
</dbReference>
<dbReference type="STRING" id="86666.SAMN04490247_1630"/>
<dbReference type="SUPFAM" id="SSF58104">
    <property type="entry name" value="Methyl-accepting chemotaxis protein (MCP) signaling domain"/>
    <property type="match status" value="1"/>
</dbReference>
<dbReference type="PANTHER" id="PTHR32089:SF118">
    <property type="entry name" value="HEME-BASED AEROTACTIC TRANSDUCER HEMAT"/>
    <property type="match status" value="1"/>
</dbReference>
<dbReference type="SUPFAM" id="SSF46458">
    <property type="entry name" value="Globin-like"/>
    <property type="match status" value="1"/>
</dbReference>
<evidence type="ECO:0000313" key="6">
    <source>
        <dbReference type="EMBL" id="SDJ34970.1"/>
    </source>
</evidence>
<keyword evidence="1 3" id="KW-0807">Transducer</keyword>
<evidence type="ECO:0000256" key="3">
    <source>
        <dbReference type="PROSITE-ProRule" id="PRU00284"/>
    </source>
</evidence>
<keyword evidence="7" id="KW-1185">Reference proteome</keyword>
<dbReference type="Pfam" id="PF00015">
    <property type="entry name" value="MCPsignal"/>
    <property type="match status" value="1"/>
</dbReference>
<sequence>MLQLFGRKKETAVAMVEKEEVTGRMEVEVGSDLEKQLKMIHMTEEDLGVLQKLQPIFEEHIDGVVDQFYKNLEKEPSLIRIINEYSSTERLKKTLTRHIHEMFSGVIDQQFIEKRRRIAEMHVHIGLLPKWYMAAFQDMQLSMFTALEGADLSFEEYRRGIRAVTKMLSLEQQIVLDLFEEGNARSREQVAESQRERSYRVEATAQELAAVTEEANGSTEDIKRQSESILKDAKEGAEVSEEVANKSMESKMELDEHQKQMAEIKESIRQIASETEDLKGFADKIGDIVTIVSSIAEQTNLLSLNASIEAARAGEYGAGFSVVANEVRKLAEQTKSSVSEVSQLVDATNGQIHSVSGRVTEIDGMIGSGVEKIEHINDFVLDIVDAMGKNYRSSMNVETKLKEFTAIIEEINDAVTQVASSSHHLYEMTEDMKNQL</sequence>
<dbReference type="AlphaFoldDB" id="A0A1G8T2U9"/>
<reference evidence="7" key="1">
    <citation type="submission" date="2016-10" db="EMBL/GenBank/DDBJ databases">
        <authorList>
            <person name="Varghese N."/>
            <person name="Submissions S."/>
        </authorList>
    </citation>
    <scope>NUCLEOTIDE SEQUENCE [LARGE SCALE GENOMIC DNA]</scope>
    <source>
        <strain evidence="7">DSM 4771</strain>
    </source>
</reference>
<evidence type="ECO:0000256" key="1">
    <source>
        <dbReference type="ARBA" id="ARBA00023224"/>
    </source>
</evidence>
<dbReference type="InterPro" id="IPR039379">
    <property type="entry name" value="Protoglobin_sensor_dom"/>
</dbReference>
<dbReference type="InterPro" id="IPR004090">
    <property type="entry name" value="Chemotax_Me-accpt_rcpt"/>
</dbReference>
<dbReference type="InterPro" id="IPR044398">
    <property type="entry name" value="Globin-sensor_dom"/>
</dbReference>
<dbReference type="PRINTS" id="PR00260">
    <property type="entry name" value="CHEMTRNSDUCR"/>
</dbReference>
<feature type="domain" description="Methyl-accepting transducer" evidence="5">
    <location>
        <begin position="183"/>
        <end position="419"/>
    </location>
</feature>
<evidence type="ECO:0000313" key="7">
    <source>
        <dbReference type="Proteomes" id="UP000199225"/>
    </source>
</evidence>
<dbReference type="PROSITE" id="PS50111">
    <property type="entry name" value="CHEMOTAXIS_TRANSDUC_2"/>
    <property type="match status" value="1"/>
</dbReference>
<evidence type="ECO:0000256" key="4">
    <source>
        <dbReference type="SAM" id="Coils"/>
    </source>
</evidence>
<keyword evidence="4" id="KW-0175">Coiled coil</keyword>
<comment type="similarity">
    <text evidence="2">Belongs to the methyl-accepting chemotaxis (MCP) protein family.</text>
</comment>
<dbReference type="InterPro" id="IPR009050">
    <property type="entry name" value="Globin-like_sf"/>
</dbReference>
<gene>
    <name evidence="6" type="ORF">SAMN04490247_1630</name>
</gene>
<dbReference type="CDD" id="cd01068">
    <property type="entry name" value="globin_sensor"/>
    <property type="match status" value="1"/>
</dbReference>
<name>A0A1G8T2U9_9BACI</name>
<evidence type="ECO:0000259" key="5">
    <source>
        <dbReference type="PROSITE" id="PS50111"/>
    </source>
</evidence>
<dbReference type="GO" id="GO:0020037">
    <property type="term" value="F:heme binding"/>
    <property type="evidence" value="ECO:0007669"/>
    <property type="project" value="InterPro"/>
</dbReference>
<dbReference type="GO" id="GO:0006935">
    <property type="term" value="P:chemotaxis"/>
    <property type="evidence" value="ECO:0007669"/>
    <property type="project" value="InterPro"/>
</dbReference>
<dbReference type="GO" id="GO:0016020">
    <property type="term" value="C:membrane"/>
    <property type="evidence" value="ECO:0007669"/>
    <property type="project" value="InterPro"/>
</dbReference>
<dbReference type="SMART" id="SM00283">
    <property type="entry name" value="MA"/>
    <property type="match status" value="1"/>
</dbReference>
<evidence type="ECO:0000256" key="2">
    <source>
        <dbReference type="ARBA" id="ARBA00029447"/>
    </source>
</evidence>
<dbReference type="RefSeq" id="WP_093193377.1">
    <property type="nucleotide sequence ID" value="NZ_FNEV01000004.1"/>
</dbReference>
<feature type="coiled-coil region" evidence="4">
    <location>
        <begin position="247"/>
        <end position="274"/>
    </location>
</feature>
<dbReference type="GO" id="GO:0007165">
    <property type="term" value="P:signal transduction"/>
    <property type="evidence" value="ECO:0007669"/>
    <property type="project" value="UniProtKB-KW"/>
</dbReference>
<dbReference type="EMBL" id="FNEV01000004">
    <property type="protein sequence ID" value="SDJ34970.1"/>
    <property type="molecule type" value="Genomic_DNA"/>
</dbReference>
<organism evidence="6 7">
    <name type="scientific">Salimicrobium halophilum</name>
    <dbReference type="NCBI Taxonomy" id="86666"/>
    <lineage>
        <taxon>Bacteria</taxon>
        <taxon>Bacillati</taxon>
        <taxon>Bacillota</taxon>
        <taxon>Bacilli</taxon>
        <taxon>Bacillales</taxon>
        <taxon>Bacillaceae</taxon>
        <taxon>Salimicrobium</taxon>
    </lineage>
</organism>
<dbReference type="GO" id="GO:0019825">
    <property type="term" value="F:oxygen binding"/>
    <property type="evidence" value="ECO:0007669"/>
    <property type="project" value="InterPro"/>
</dbReference>
<dbReference type="InterPro" id="IPR004089">
    <property type="entry name" value="MCPsignal_dom"/>
</dbReference>
<protein>
    <submittedName>
        <fullName evidence="6">Heam-based aerotactic trancducer</fullName>
    </submittedName>
</protein>
<dbReference type="GO" id="GO:0004888">
    <property type="term" value="F:transmembrane signaling receptor activity"/>
    <property type="evidence" value="ECO:0007669"/>
    <property type="project" value="InterPro"/>
</dbReference>
<dbReference type="OrthoDB" id="266313at2"/>
<dbReference type="InterPro" id="IPR012292">
    <property type="entry name" value="Globin/Proto"/>
</dbReference>
<accession>A0A1G8T2U9</accession>
<dbReference type="Pfam" id="PF11563">
    <property type="entry name" value="Protoglobin"/>
    <property type="match status" value="1"/>
</dbReference>
<dbReference type="Gene3D" id="1.10.490.10">
    <property type="entry name" value="Globins"/>
    <property type="match status" value="1"/>
</dbReference>
<proteinExistence type="inferred from homology"/>